<protein>
    <submittedName>
        <fullName evidence="3">Partner and localizer of BRCA2-like isoform X2</fullName>
    </submittedName>
</protein>
<evidence type="ECO:0000313" key="3">
    <source>
        <dbReference type="RefSeq" id="XP_014039904.1"/>
    </source>
</evidence>
<dbReference type="Gene3D" id="2.130.10.10">
    <property type="entry name" value="YVTN repeat-like/Quinoprotein amine dehydrogenase"/>
    <property type="match status" value="1"/>
</dbReference>
<dbReference type="GO" id="GO:0003677">
    <property type="term" value="F:DNA binding"/>
    <property type="evidence" value="ECO:0007669"/>
    <property type="project" value="InterPro"/>
</dbReference>
<accession>A0A1S3QKL5</accession>
<dbReference type="PANTHER" id="PTHR14662:SF2">
    <property type="entry name" value="PARTNER AND LOCALIZER OF BRCA2"/>
    <property type="match status" value="1"/>
</dbReference>
<dbReference type="InterPro" id="IPR015943">
    <property type="entry name" value="WD40/YVTN_repeat-like_dom_sf"/>
</dbReference>
<evidence type="ECO:0000313" key="2">
    <source>
        <dbReference type="Proteomes" id="UP001652741"/>
    </source>
</evidence>
<name>A0A1S3QKL5_SALSA</name>
<proteinExistence type="predicted"/>
<dbReference type="AlphaFoldDB" id="A0A1S3QKL5"/>
<dbReference type="GO" id="GO:0000724">
    <property type="term" value="P:double-strand break repair via homologous recombination"/>
    <property type="evidence" value="ECO:0007669"/>
    <property type="project" value="InterPro"/>
</dbReference>
<reference evidence="3" key="1">
    <citation type="submission" date="2025-08" db="UniProtKB">
        <authorList>
            <consortium name="RefSeq"/>
        </authorList>
    </citation>
    <scope>IDENTIFICATION</scope>
</reference>
<dbReference type="KEGG" id="sasa:106593093"/>
<dbReference type="InterPro" id="IPR042417">
    <property type="entry name" value="PALB2"/>
</dbReference>
<keyword evidence="2" id="KW-1185">Reference proteome</keyword>
<dbReference type="InterPro" id="IPR031920">
    <property type="entry name" value="PALB2_WD40"/>
</dbReference>
<dbReference type="GeneID" id="106593093"/>
<gene>
    <name evidence="3" type="primary">LOC106593093</name>
</gene>
<dbReference type="Pfam" id="PF16756">
    <property type="entry name" value="PALB2_WD40"/>
    <property type="match status" value="1"/>
</dbReference>
<feature type="domain" description="Partner and localiser of BRCA2 WD40" evidence="1">
    <location>
        <begin position="6"/>
        <end position="155"/>
    </location>
</feature>
<dbReference type="Proteomes" id="UP001652741">
    <property type="component" value="Chromosome ssa02"/>
</dbReference>
<dbReference type="GO" id="GO:0005654">
    <property type="term" value="C:nucleoplasm"/>
    <property type="evidence" value="ECO:0007669"/>
    <property type="project" value="TreeGrafter"/>
</dbReference>
<sequence>MRIFSVNCVCVRNVTTGQLLQRITLGDGFTDTLCLRGYSLCGVLFVLLQHPSLCAVEEEEGGALFSLVATNPLTGTVTLATRLGLPKACTGRLVEVDVHGSSVVGVFRSGSVCVWQLGRRQAQEGVWFPELGCQLARWGPQGTVLMAHLNGDVCLHRYRPL</sequence>
<dbReference type="RefSeq" id="XP_014039904.1">
    <property type="nucleotide sequence ID" value="XM_014184429.2"/>
</dbReference>
<organism evidence="2 3">
    <name type="scientific">Salmo salar</name>
    <name type="common">Atlantic salmon</name>
    <dbReference type="NCBI Taxonomy" id="8030"/>
    <lineage>
        <taxon>Eukaryota</taxon>
        <taxon>Metazoa</taxon>
        <taxon>Chordata</taxon>
        <taxon>Craniata</taxon>
        <taxon>Vertebrata</taxon>
        <taxon>Euteleostomi</taxon>
        <taxon>Actinopterygii</taxon>
        <taxon>Neopterygii</taxon>
        <taxon>Teleostei</taxon>
        <taxon>Protacanthopterygii</taxon>
        <taxon>Salmoniformes</taxon>
        <taxon>Salmonidae</taxon>
        <taxon>Salmoninae</taxon>
        <taxon>Salmo</taxon>
    </lineage>
</organism>
<dbReference type="PANTHER" id="PTHR14662">
    <property type="entry name" value="PARTNER AND LOCALIZER OF BRCA2"/>
    <property type="match status" value="1"/>
</dbReference>
<evidence type="ECO:0000259" key="1">
    <source>
        <dbReference type="Pfam" id="PF16756"/>
    </source>
</evidence>